<proteinExistence type="predicted"/>
<keyword evidence="1" id="KW-0812">Transmembrane</keyword>
<keyword evidence="1" id="KW-1133">Transmembrane helix</keyword>
<evidence type="ECO:0000256" key="1">
    <source>
        <dbReference type="SAM" id="Phobius"/>
    </source>
</evidence>
<comment type="caution">
    <text evidence="2">The sequence shown here is derived from an EMBL/GenBank/DDBJ whole genome shotgun (WGS) entry which is preliminary data.</text>
</comment>
<dbReference type="Pfam" id="PF04854">
    <property type="entry name" value="DUF624"/>
    <property type="match status" value="1"/>
</dbReference>
<keyword evidence="1" id="KW-0472">Membrane</keyword>
<evidence type="ECO:0000313" key="2">
    <source>
        <dbReference type="EMBL" id="MEE6716561.1"/>
    </source>
</evidence>
<dbReference type="InterPro" id="IPR006938">
    <property type="entry name" value="DUF624"/>
</dbReference>
<name>A0ABU7T1S2_9LACO</name>
<feature type="transmembrane region" description="Helical" evidence="1">
    <location>
        <begin position="111"/>
        <end position="130"/>
    </location>
</feature>
<feature type="transmembrane region" description="Helical" evidence="1">
    <location>
        <begin position="77"/>
        <end position="99"/>
    </location>
</feature>
<reference evidence="2 3" key="1">
    <citation type="submission" date="2023-02" db="EMBL/GenBank/DDBJ databases">
        <title>The predominant lactic acid bacteria and yeasts involved in the spontaneous fermentation of millet during the production of the traditional porridge Hausa koko in Ghana.</title>
        <authorList>
            <person name="Atter A."/>
            <person name="Diaz M."/>
        </authorList>
    </citation>
    <scope>NUCLEOTIDE SEQUENCE [LARGE SCALE GENOMIC DNA]</scope>
    <source>
        <strain evidence="2 3">FI11640</strain>
    </source>
</reference>
<dbReference type="EMBL" id="JAQSGK010000038">
    <property type="protein sequence ID" value="MEE6716561.1"/>
    <property type="molecule type" value="Genomic_DNA"/>
</dbReference>
<evidence type="ECO:0000313" key="3">
    <source>
        <dbReference type="Proteomes" id="UP001330016"/>
    </source>
</evidence>
<sequence>MFAEKGMRVVNDIYFIMRVNLCWFLFVIEGGVILGLIPATITLFSCIRNRMKNDFQGGIYREFKAAYWENFKTSIPITVEFAAVIALFVFDTAVLNGIGRASLLLQIVLRATRLLIVLTGILFFPVYVHFDLHGSKVWLQPFLFLFICPFQVVLILLMLVATAMLYMFNPLLVAFLGVGFPAYFVMGVMLKKFNKLAARIPSMEGA</sequence>
<feature type="transmembrane region" description="Helical" evidence="1">
    <location>
        <begin position="171"/>
        <end position="190"/>
    </location>
</feature>
<keyword evidence="3" id="KW-1185">Reference proteome</keyword>
<feature type="transmembrane region" description="Helical" evidence="1">
    <location>
        <begin position="142"/>
        <end position="165"/>
    </location>
</feature>
<protein>
    <submittedName>
        <fullName evidence="2">DUF624 domain-containing protein</fullName>
    </submittedName>
</protein>
<feature type="transmembrane region" description="Helical" evidence="1">
    <location>
        <begin position="23"/>
        <end position="47"/>
    </location>
</feature>
<dbReference type="RefSeq" id="WP_331244184.1">
    <property type="nucleotide sequence ID" value="NZ_JAQSGJ010000038.1"/>
</dbReference>
<gene>
    <name evidence="2" type="ORF">PS435_11885</name>
</gene>
<accession>A0ABU7T1S2</accession>
<dbReference type="Proteomes" id="UP001330016">
    <property type="component" value="Unassembled WGS sequence"/>
</dbReference>
<organism evidence="2 3">
    <name type="scientific">Schleiferilactobacillus harbinensis</name>
    <dbReference type="NCBI Taxonomy" id="304207"/>
    <lineage>
        <taxon>Bacteria</taxon>
        <taxon>Bacillati</taxon>
        <taxon>Bacillota</taxon>
        <taxon>Bacilli</taxon>
        <taxon>Lactobacillales</taxon>
        <taxon>Lactobacillaceae</taxon>
        <taxon>Schleiferilactobacillus</taxon>
    </lineage>
</organism>